<feature type="transmembrane region" description="Helical" evidence="1">
    <location>
        <begin position="64"/>
        <end position="86"/>
    </location>
</feature>
<gene>
    <name evidence="2" type="ORF">AQS8620_01240</name>
</gene>
<keyword evidence="1" id="KW-0472">Membrane</keyword>
<keyword evidence="1" id="KW-1133">Transmembrane helix</keyword>
<evidence type="ECO:0000256" key="1">
    <source>
        <dbReference type="SAM" id="Phobius"/>
    </source>
</evidence>
<dbReference type="RefSeq" id="WP_085835974.1">
    <property type="nucleotide sequence ID" value="NZ_FWFS01000004.1"/>
</dbReference>
<evidence type="ECO:0000313" key="2">
    <source>
        <dbReference type="EMBL" id="SLN35527.1"/>
    </source>
</evidence>
<keyword evidence="1" id="KW-0812">Transmembrane</keyword>
<dbReference type="EMBL" id="FWFS01000004">
    <property type="protein sequence ID" value="SLN35527.1"/>
    <property type="molecule type" value="Genomic_DNA"/>
</dbReference>
<proteinExistence type="predicted"/>
<keyword evidence="3" id="KW-1185">Reference proteome</keyword>
<dbReference type="AlphaFoldDB" id="A0A1Y5SE19"/>
<protein>
    <submittedName>
        <fullName evidence="2">Uncharacterized protein</fullName>
    </submittedName>
</protein>
<dbReference type="Proteomes" id="UP000193862">
    <property type="component" value="Unassembled WGS sequence"/>
</dbReference>
<reference evidence="2 3" key="1">
    <citation type="submission" date="2017-03" db="EMBL/GenBank/DDBJ databases">
        <authorList>
            <person name="Afonso C.L."/>
            <person name="Miller P.J."/>
            <person name="Scott M.A."/>
            <person name="Spackman E."/>
            <person name="Goraichik I."/>
            <person name="Dimitrov K.M."/>
            <person name="Suarez D.L."/>
            <person name="Swayne D.E."/>
        </authorList>
    </citation>
    <scope>NUCLEOTIDE SEQUENCE [LARGE SCALE GENOMIC DNA]</scope>
    <source>
        <strain evidence="2 3">CECT 8620</strain>
    </source>
</reference>
<evidence type="ECO:0000313" key="3">
    <source>
        <dbReference type="Proteomes" id="UP000193862"/>
    </source>
</evidence>
<sequence>MSKALYVCLGLGIALCLSPLVGVIWSSWFAARHGCRLDEAGAYACVVNGQDWGGLLGAAFLSGWLMLVTLPIGGILVVALVVKIAFDLWRRSR</sequence>
<organism evidence="2 3">
    <name type="scientific">Aquimixticola soesokkakensis</name>
    <dbReference type="NCBI Taxonomy" id="1519096"/>
    <lineage>
        <taxon>Bacteria</taxon>
        <taxon>Pseudomonadati</taxon>
        <taxon>Pseudomonadota</taxon>
        <taxon>Alphaproteobacteria</taxon>
        <taxon>Rhodobacterales</taxon>
        <taxon>Paracoccaceae</taxon>
        <taxon>Aquimixticola</taxon>
    </lineage>
</organism>
<accession>A0A1Y5SE19</accession>
<dbReference type="OrthoDB" id="5948392at2"/>
<name>A0A1Y5SE19_9RHOB</name>